<proteinExistence type="predicted"/>
<comment type="caution">
    <text evidence="2">The sequence shown here is derived from an EMBL/GenBank/DDBJ whole genome shotgun (WGS) entry which is preliminary data.</text>
</comment>
<protein>
    <submittedName>
        <fullName evidence="2">Uncharacterized protein</fullName>
    </submittedName>
</protein>
<reference evidence="2" key="1">
    <citation type="submission" date="2021-02" db="EMBL/GenBank/DDBJ databases">
        <authorList>
            <person name="Nowell W R."/>
        </authorList>
    </citation>
    <scope>NUCLEOTIDE SEQUENCE</scope>
</reference>
<accession>A0A813MGV4</accession>
<feature type="region of interest" description="Disordered" evidence="1">
    <location>
        <begin position="52"/>
        <end position="75"/>
    </location>
</feature>
<dbReference type="EMBL" id="CAJNOR010002329">
    <property type="protein sequence ID" value="CAF1278990.1"/>
    <property type="molecule type" value="Genomic_DNA"/>
</dbReference>
<dbReference type="AlphaFoldDB" id="A0A813MGV4"/>
<name>A0A813MGV4_ADIRI</name>
<evidence type="ECO:0000313" key="2">
    <source>
        <dbReference type="EMBL" id="CAF0721794.1"/>
    </source>
</evidence>
<evidence type="ECO:0000313" key="3">
    <source>
        <dbReference type="EMBL" id="CAF1278990.1"/>
    </source>
</evidence>
<organism evidence="2 5">
    <name type="scientific">Adineta ricciae</name>
    <name type="common">Rotifer</name>
    <dbReference type="NCBI Taxonomy" id="249248"/>
    <lineage>
        <taxon>Eukaryota</taxon>
        <taxon>Metazoa</taxon>
        <taxon>Spiralia</taxon>
        <taxon>Gnathifera</taxon>
        <taxon>Rotifera</taxon>
        <taxon>Eurotatoria</taxon>
        <taxon>Bdelloidea</taxon>
        <taxon>Adinetida</taxon>
        <taxon>Adinetidae</taxon>
        <taxon>Adineta</taxon>
    </lineage>
</organism>
<keyword evidence="4" id="KW-1185">Reference proteome</keyword>
<evidence type="ECO:0000313" key="5">
    <source>
        <dbReference type="Proteomes" id="UP000663852"/>
    </source>
</evidence>
<dbReference type="Proteomes" id="UP000663828">
    <property type="component" value="Unassembled WGS sequence"/>
</dbReference>
<dbReference type="EMBL" id="CAJNOJ010000001">
    <property type="protein sequence ID" value="CAF0721794.1"/>
    <property type="molecule type" value="Genomic_DNA"/>
</dbReference>
<evidence type="ECO:0000313" key="4">
    <source>
        <dbReference type="Proteomes" id="UP000663828"/>
    </source>
</evidence>
<dbReference type="Proteomes" id="UP000663852">
    <property type="component" value="Unassembled WGS sequence"/>
</dbReference>
<sequence length="75" mass="8526">MAEIIAIGAAAYLGWKAARRVHRAYNNAVEDMYVQQSPMSYYSPPGGYYSQPPPYSREAGSAYHHHRSGHSYNYR</sequence>
<evidence type="ECO:0000256" key="1">
    <source>
        <dbReference type="SAM" id="MobiDB-lite"/>
    </source>
</evidence>
<gene>
    <name evidence="2" type="ORF">EDS130_LOCUS322</name>
    <name evidence="3" type="ORF">XAT740_LOCUS27710</name>
</gene>